<gene>
    <name evidence="3" type="ORF">SAMN06295879_3256</name>
</gene>
<feature type="signal peptide" evidence="1">
    <location>
        <begin position="1"/>
        <end position="25"/>
    </location>
</feature>
<accession>A0A1T4YI70</accession>
<dbReference type="CDD" id="cd08492">
    <property type="entry name" value="PBP2_NikA_DppA_OppA_like_15"/>
    <property type="match status" value="1"/>
</dbReference>
<dbReference type="EMBL" id="FUYG01000010">
    <property type="protein sequence ID" value="SKB01479.1"/>
    <property type="molecule type" value="Genomic_DNA"/>
</dbReference>
<evidence type="ECO:0000256" key="1">
    <source>
        <dbReference type="SAM" id="SignalP"/>
    </source>
</evidence>
<dbReference type="Gene3D" id="3.40.190.10">
    <property type="entry name" value="Periplasmic binding protein-like II"/>
    <property type="match status" value="1"/>
</dbReference>
<proteinExistence type="predicted"/>
<dbReference type="RefSeq" id="WP_078715266.1">
    <property type="nucleotide sequence ID" value="NZ_FUYG01000010.1"/>
</dbReference>
<dbReference type="Pfam" id="PF00496">
    <property type="entry name" value="SBP_bac_5"/>
    <property type="match status" value="1"/>
</dbReference>
<feature type="chain" id="PRO_5039234470" evidence="1">
    <location>
        <begin position="26"/>
        <end position="543"/>
    </location>
</feature>
<keyword evidence="1" id="KW-0732">Signal</keyword>
<dbReference type="AlphaFoldDB" id="A0A1T4YI70"/>
<dbReference type="InterPro" id="IPR030678">
    <property type="entry name" value="Peptide/Ni-bd"/>
</dbReference>
<dbReference type="Proteomes" id="UP000189735">
    <property type="component" value="Unassembled WGS sequence"/>
</dbReference>
<dbReference type="PROSITE" id="PS51257">
    <property type="entry name" value="PROKAR_LIPOPROTEIN"/>
    <property type="match status" value="1"/>
</dbReference>
<dbReference type="InterPro" id="IPR000914">
    <property type="entry name" value="SBP_5_dom"/>
</dbReference>
<reference evidence="4" key="1">
    <citation type="submission" date="2017-02" db="EMBL/GenBank/DDBJ databases">
        <authorList>
            <person name="Varghese N."/>
            <person name="Submissions S."/>
        </authorList>
    </citation>
    <scope>NUCLEOTIDE SEQUENCE [LARGE SCALE GENOMIC DNA]</scope>
    <source>
        <strain evidence="4">VKM Ac-2052</strain>
    </source>
</reference>
<evidence type="ECO:0000259" key="2">
    <source>
        <dbReference type="Pfam" id="PF00496"/>
    </source>
</evidence>
<dbReference type="GO" id="GO:0015833">
    <property type="term" value="P:peptide transport"/>
    <property type="evidence" value="ECO:0007669"/>
    <property type="project" value="TreeGrafter"/>
</dbReference>
<dbReference type="GO" id="GO:0042597">
    <property type="term" value="C:periplasmic space"/>
    <property type="evidence" value="ECO:0007669"/>
    <property type="project" value="UniProtKB-ARBA"/>
</dbReference>
<name>A0A1T4YI70_9MICO</name>
<evidence type="ECO:0000313" key="4">
    <source>
        <dbReference type="Proteomes" id="UP000189735"/>
    </source>
</evidence>
<feature type="domain" description="Solute-binding protein family 5" evidence="2">
    <location>
        <begin position="83"/>
        <end position="450"/>
    </location>
</feature>
<dbReference type="SUPFAM" id="SSF53850">
    <property type="entry name" value="Periplasmic binding protein-like II"/>
    <property type="match status" value="1"/>
</dbReference>
<dbReference type="InterPro" id="IPR039424">
    <property type="entry name" value="SBP_5"/>
</dbReference>
<dbReference type="PANTHER" id="PTHR30290">
    <property type="entry name" value="PERIPLASMIC BINDING COMPONENT OF ABC TRANSPORTER"/>
    <property type="match status" value="1"/>
</dbReference>
<sequence length="543" mass="57687">MFSRPGSFRIAGSLALVVSAALVLAGCSASSGTGEKVEGGTITFGVDVDPVGHLDVHSSQLDINAILQRPVFDSLVSQKPDGTIVPWLATKWQVSDDQLQYTFTLRDDVTFSDGEKFDAAAVKANFDHIVDPATESAQASSLIGGAYYAGTEVIDPTTVRVSFTQPYAPFLANAASVELGFYSPKVLAEHANELKAGGPGISVGSGPFILSKYTPGSELVYTKNPNYNWAPEGATAQGPANIDELDVKILPESSVRTSALTSGQVDVIGDTAPSSLPQIGDGFTVTPTESPGVPYSLYLNVTRPVFSDVAVRKAFAGGFDLDAAVKAVFNDSYQRAYSILGPTTPDSYDAALEKSASFDADAANDALDAAGWSERDSDGYRTKNGERLSARWISYTPVNEDNANLANLIQDGLKKIGFEVVHDQLEPGAYLDAYLAGDYDLTDWGFLSADADVLRSHLGTGGYQNASHLSDPEIDATLASAVATTDTSKRAELYTKLQQWNAENAVIVPLYVPEYILASSKKVGGIEVDIHGWPLFSGAYVTK</sequence>
<protein>
    <submittedName>
        <fullName evidence="3">Peptide/nickel transport system substrate-binding protein</fullName>
    </submittedName>
</protein>
<dbReference type="PIRSF" id="PIRSF002741">
    <property type="entry name" value="MppA"/>
    <property type="match status" value="1"/>
</dbReference>
<dbReference type="GO" id="GO:0043190">
    <property type="term" value="C:ATP-binding cassette (ABC) transporter complex"/>
    <property type="evidence" value="ECO:0007669"/>
    <property type="project" value="InterPro"/>
</dbReference>
<organism evidence="3 4">
    <name type="scientific">Agreia bicolorata</name>
    <dbReference type="NCBI Taxonomy" id="110935"/>
    <lineage>
        <taxon>Bacteria</taxon>
        <taxon>Bacillati</taxon>
        <taxon>Actinomycetota</taxon>
        <taxon>Actinomycetes</taxon>
        <taxon>Micrococcales</taxon>
        <taxon>Microbacteriaceae</taxon>
        <taxon>Agreia</taxon>
    </lineage>
</organism>
<dbReference type="GO" id="GO:1904680">
    <property type="term" value="F:peptide transmembrane transporter activity"/>
    <property type="evidence" value="ECO:0007669"/>
    <property type="project" value="TreeGrafter"/>
</dbReference>
<evidence type="ECO:0000313" key="3">
    <source>
        <dbReference type="EMBL" id="SKB01479.1"/>
    </source>
</evidence>
<dbReference type="Gene3D" id="3.10.105.10">
    <property type="entry name" value="Dipeptide-binding Protein, Domain 3"/>
    <property type="match status" value="1"/>
</dbReference>